<gene>
    <name evidence="1" type="ORF">Solivirus3_12</name>
</gene>
<reference evidence="1" key="1">
    <citation type="submission" date="2018-10" db="EMBL/GenBank/DDBJ databases">
        <title>Hidden diversity of soil giant viruses.</title>
        <authorList>
            <person name="Schulz F."/>
            <person name="Alteio L."/>
            <person name="Goudeau D."/>
            <person name="Ryan E.M."/>
            <person name="Malmstrom R.R."/>
            <person name="Blanchard J."/>
            <person name="Woyke T."/>
        </authorList>
    </citation>
    <scope>NUCLEOTIDE SEQUENCE</scope>
    <source>
        <strain evidence="1">SOV1</strain>
    </source>
</reference>
<dbReference type="EMBL" id="MK072491">
    <property type="protein sequence ID" value="AYV86012.1"/>
    <property type="molecule type" value="Genomic_DNA"/>
</dbReference>
<proteinExistence type="predicted"/>
<accession>A0A3G5AFR0</accession>
<evidence type="ECO:0000313" key="1">
    <source>
        <dbReference type="EMBL" id="AYV86012.1"/>
    </source>
</evidence>
<name>A0A3G5AFR0_9VIRU</name>
<protein>
    <submittedName>
        <fullName evidence="1">Uncharacterized protein</fullName>
    </submittedName>
</protein>
<organism evidence="1">
    <name type="scientific">Solivirus sp</name>
    <dbReference type="NCBI Taxonomy" id="2487772"/>
    <lineage>
        <taxon>Viruses</taxon>
        <taxon>Pithoviruses</taxon>
    </lineage>
</organism>
<sequence length="284" mass="32668">MSEISHSEKSTTKERASLVEEISQTSEYVPNPDSKLLDQLALLPDIKSFSELWLKSYFGEKLPDAERLKREQRFTLTIEISTEPVVLEDPLLRQLEDRLLMRLNSILYSCQMKPAEQIFLSLYAREAGGSVVSKFRPEITHCAVIACNELTQIEAEGKNIVLHHPHNVCAIATEIKRYETEVTKSGRSVVTQHPSPSIKKNHTVLKYYTYRMVPNAGKKPSRVSDLHSKIKQRTYLSLVAWLGWSDNPVQSQQEIEEVRRLEAMEDEVLRMRQEVEETPDDDDE</sequence>